<feature type="non-terminal residue" evidence="3">
    <location>
        <position position="60"/>
    </location>
</feature>
<accession>A0A8T4KTI4</accession>
<evidence type="ECO:0000256" key="1">
    <source>
        <dbReference type="ARBA" id="ARBA00001933"/>
    </source>
</evidence>
<dbReference type="AlphaFoldDB" id="A0A8T4KTI4"/>
<dbReference type="GO" id="GO:0008483">
    <property type="term" value="F:transaminase activity"/>
    <property type="evidence" value="ECO:0007669"/>
    <property type="project" value="UniProtKB-KW"/>
</dbReference>
<reference evidence="3" key="2">
    <citation type="submission" date="2021-05" db="EMBL/GenBank/DDBJ databases">
        <title>Protein family content uncovers lineage relationships and bacterial pathway maintenance mechanisms in DPANN archaea.</title>
        <authorList>
            <person name="Castelle C.J."/>
            <person name="Meheust R."/>
            <person name="Jaffe A.L."/>
            <person name="Seitz K."/>
            <person name="Gong X."/>
            <person name="Baker B.J."/>
            <person name="Banfield J.F."/>
        </authorList>
    </citation>
    <scope>NUCLEOTIDE SEQUENCE</scope>
    <source>
        <strain evidence="3">RIFCSPHIGHO2_01_FULL_AR10_44_11</strain>
    </source>
</reference>
<dbReference type="Pfam" id="PF00266">
    <property type="entry name" value="Aminotran_5"/>
    <property type="match status" value="1"/>
</dbReference>
<keyword evidence="3" id="KW-0032">Aminotransferase</keyword>
<dbReference type="PANTHER" id="PTHR11601:SF34">
    <property type="entry name" value="CYSTEINE DESULFURASE"/>
    <property type="match status" value="1"/>
</dbReference>
<dbReference type="SUPFAM" id="SSF53383">
    <property type="entry name" value="PLP-dependent transferases"/>
    <property type="match status" value="1"/>
</dbReference>
<dbReference type="InterPro" id="IPR000192">
    <property type="entry name" value="Aminotrans_V_dom"/>
</dbReference>
<dbReference type="PANTHER" id="PTHR11601">
    <property type="entry name" value="CYSTEINE DESULFURYLASE FAMILY MEMBER"/>
    <property type="match status" value="1"/>
</dbReference>
<comment type="caution">
    <text evidence="3">The sequence shown here is derived from an EMBL/GenBank/DDBJ whole genome shotgun (WGS) entry which is preliminary data.</text>
</comment>
<dbReference type="EMBL" id="JAGVWD010000029">
    <property type="protein sequence ID" value="MBS3057397.1"/>
    <property type="molecule type" value="Genomic_DNA"/>
</dbReference>
<dbReference type="InterPro" id="IPR015422">
    <property type="entry name" value="PyrdxlP-dep_Trfase_small"/>
</dbReference>
<evidence type="ECO:0000313" key="3">
    <source>
        <dbReference type="EMBL" id="MBS3057397.1"/>
    </source>
</evidence>
<evidence type="ECO:0000259" key="2">
    <source>
        <dbReference type="Pfam" id="PF00266"/>
    </source>
</evidence>
<dbReference type="Gene3D" id="3.90.1150.10">
    <property type="entry name" value="Aspartate Aminotransferase, domain 1"/>
    <property type="match status" value="1"/>
</dbReference>
<sequence>MRRIYLDHAATTPIDARALKAMRPYFSEKYGNAGSLHYFGNEAKKAMEKARAEIAHAINA</sequence>
<name>A0A8T4KTI4_9ARCH</name>
<keyword evidence="3" id="KW-0808">Transferase</keyword>
<gene>
    <name evidence="3" type="ORF">J4415_02105</name>
</gene>
<dbReference type="InterPro" id="IPR015424">
    <property type="entry name" value="PyrdxlP-dep_Trfase"/>
</dbReference>
<comment type="cofactor">
    <cofactor evidence="1">
        <name>pyridoxal 5'-phosphate</name>
        <dbReference type="ChEBI" id="CHEBI:597326"/>
    </cofactor>
</comment>
<evidence type="ECO:0000313" key="4">
    <source>
        <dbReference type="Proteomes" id="UP000677687"/>
    </source>
</evidence>
<reference evidence="3" key="1">
    <citation type="submission" date="2021-03" db="EMBL/GenBank/DDBJ databases">
        <authorList>
            <person name="Jaffe A."/>
        </authorList>
    </citation>
    <scope>NUCLEOTIDE SEQUENCE</scope>
    <source>
        <strain evidence="3">RIFCSPHIGHO2_01_FULL_AR10_44_11</strain>
    </source>
</reference>
<feature type="domain" description="Aminotransferase class V" evidence="2">
    <location>
        <begin position="4"/>
        <end position="60"/>
    </location>
</feature>
<dbReference type="Proteomes" id="UP000677687">
    <property type="component" value="Unassembled WGS sequence"/>
</dbReference>
<organism evidence="3 4">
    <name type="scientific">Candidatus Iainarchaeum sp</name>
    <dbReference type="NCBI Taxonomy" id="3101447"/>
    <lineage>
        <taxon>Archaea</taxon>
        <taxon>Candidatus Iainarchaeota</taxon>
        <taxon>Candidatus Iainarchaeia</taxon>
        <taxon>Candidatus Iainarchaeales</taxon>
        <taxon>Candidatus Iainarchaeaceae</taxon>
        <taxon>Candidatus Iainarchaeum</taxon>
    </lineage>
</organism>
<proteinExistence type="predicted"/>
<dbReference type="Gene3D" id="1.10.260.50">
    <property type="match status" value="1"/>
</dbReference>
<protein>
    <submittedName>
        <fullName evidence="3">Aminotransferase class V-fold PLP-dependent enzyme</fullName>
    </submittedName>
</protein>